<comment type="caution">
    <text evidence="2">The sequence shown here is derived from an EMBL/GenBank/DDBJ whole genome shotgun (WGS) entry which is preliminary data.</text>
</comment>
<protein>
    <submittedName>
        <fullName evidence="2">Uncharacterized protein</fullName>
    </submittedName>
</protein>
<name>W7U9A2_9STRA</name>
<feature type="compositionally biased region" description="Low complexity" evidence="1">
    <location>
        <begin position="294"/>
        <end position="311"/>
    </location>
</feature>
<keyword evidence="3" id="KW-1185">Reference proteome</keyword>
<feature type="region of interest" description="Disordered" evidence="1">
    <location>
        <begin position="293"/>
        <end position="323"/>
    </location>
</feature>
<sequence>MRLLPRQPVRRTKRSVFVVATTSYFLASTSTQNYSKTPPLDFPSRFAAASTNNKQNQAHLTCGSRLLSAMLSNAEARGILKENVGHSQAMISLLKEVYGDWEDPSFHFPKPMPATEAGPSMVPYGKGLCQRRYLWTDAWGVLCFVGLAMRCNTSRNGGKYRRERLLVTAESLVGAVHATLGQPRGPAYTMLPGKGRQVGSELAEEKEGGEMAEMAQTPNEYVGLRIGKTRAMPGGKSDAGMAFDGMYFHYLDKWIFALLRLSQACEAFRGSGQGDKYLSQAETLIKTIHPYFVRRSQGSRRPPGGPSARPVRGGGGERGAPRGVYWKVGTDMSVISGLEDMGPSEDALSGWVVYSLVMQEGERRGEQGRGTRTGDPHTRGQRQAEAIQKGRGGRKELAEQAGGSQERSLSPIVAEQADMEVLAAAYMQGGRGLRVSSDGLGWGLLCWKAQMLGAWAEPVRTRLAVLAPEALEVSRGMLLPFRLYGALMGGRLVEGKDNVRMAAEKALDVVVPVELREKGNEHSCINKVMLAAALDPLAFARLESEGRLAWPGPGVGERV</sequence>
<evidence type="ECO:0000313" key="3">
    <source>
        <dbReference type="Proteomes" id="UP000019335"/>
    </source>
</evidence>
<feature type="region of interest" description="Disordered" evidence="1">
    <location>
        <begin position="362"/>
        <end position="409"/>
    </location>
</feature>
<dbReference type="OrthoDB" id="302966at2759"/>
<dbReference type="AlphaFoldDB" id="W7U9A2"/>
<evidence type="ECO:0000256" key="1">
    <source>
        <dbReference type="SAM" id="MobiDB-lite"/>
    </source>
</evidence>
<dbReference type="EMBL" id="AZIL01000168">
    <property type="protein sequence ID" value="EWM29416.1"/>
    <property type="molecule type" value="Genomic_DNA"/>
</dbReference>
<gene>
    <name evidence="2" type="ORF">Naga_100042g10</name>
</gene>
<feature type="compositionally biased region" description="Basic and acidic residues" evidence="1">
    <location>
        <begin position="362"/>
        <end position="378"/>
    </location>
</feature>
<reference evidence="2 3" key="1">
    <citation type="journal article" date="2014" name="Mol. Plant">
        <title>Chromosome Scale Genome Assembly and Transcriptome Profiling of Nannochloropsis gaditana in Nitrogen Depletion.</title>
        <authorList>
            <person name="Corteggiani Carpinelli E."/>
            <person name="Telatin A."/>
            <person name="Vitulo N."/>
            <person name="Forcato C."/>
            <person name="D'Angelo M."/>
            <person name="Schiavon R."/>
            <person name="Vezzi A."/>
            <person name="Giacometti G.M."/>
            <person name="Morosinotto T."/>
            <person name="Valle G."/>
        </authorList>
    </citation>
    <scope>NUCLEOTIDE SEQUENCE [LARGE SCALE GENOMIC DNA]</scope>
    <source>
        <strain evidence="2 3">B-31</strain>
    </source>
</reference>
<accession>W7U9A2</accession>
<evidence type="ECO:0000313" key="2">
    <source>
        <dbReference type="EMBL" id="EWM29416.1"/>
    </source>
</evidence>
<proteinExistence type="predicted"/>
<organism evidence="2 3">
    <name type="scientific">Nannochloropsis gaditana</name>
    <dbReference type="NCBI Taxonomy" id="72520"/>
    <lineage>
        <taxon>Eukaryota</taxon>
        <taxon>Sar</taxon>
        <taxon>Stramenopiles</taxon>
        <taxon>Ochrophyta</taxon>
        <taxon>Eustigmatophyceae</taxon>
        <taxon>Eustigmatales</taxon>
        <taxon>Monodopsidaceae</taxon>
        <taxon>Nannochloropsis</taxon>
    </lineage>
</organism>
<dbReference type="Proteomes" id="UP000019335">
    <property type="component" value="Chromosome 3"/>
</dbReference>